<keyword evidence="1" id="KW-1133">Transmembrane helix</keyword>
<gene>
    <name evidence="2" type="ordered locus">Deima_0488</name>
</gene>
<keyword evidence="1" id="KW-0472">Membrane</keyword>
<evidence type="ECO:0000256" key="1">
    <source>
        <dbReference type="SAM" id="Phobius"/>
    </source>
</evidence>
<name>E8U509_DEIML</name>
<feature type="transmembrane region" description="Helical" evidence="1">
    <location>
        <begin position="56"/>
        <end position="78"/>
    </location>
</feature>
<protein>
    <submittedName>
        <fullName evidence="2">Uncharacterized protein</fullName>
    </submittedName>
</protein>
<dbReference type="EMBL" id="CP002454">
    <property type="protein sequence ID" value="ADV66148.1"/>
    <property type="molecule type" value="Genomic_DNA"/>
</dbReference>
<organism evidence="2 3">
    <name type="scientific">Deinococcus maricopensis (strain DSM 21211 / LMG 22137 / NRRL B-23946 / LB-34)</name>
    <dbReference type="NCBI Taxonomy" id="709986"/>
    <lineage>
        <taxon>Bacteria</taxon>
        <taxon>Thermotogati</taxon>
        <taxon>Deinococcota</taxon>
        <taxon>Deinococci</taxon>
        <taxon>Deinococcales</taxon>
        <taxon>Deinococcaceae</taxon>
        <taxon>Deinococcus</taxon>
    </lineage>
</organism>
<dbReference type="KEGG" id="dmr:Deima_0488"/>
<evidence type="ECO:0000313" key="3">
    <source>
        <dbReference type="Proteomes" id="UP000008635"/>
    </source>
</evidence>
<keyword evidence="1" id="KW-0812">Transmembrane</keyword>
<evidence type="ECO:0000313" key="2">
    <source>
        <dbReference type="EMBL" id="ADV66148.1"/>
    </source>
</evidence>
<sequence length="161" mass="18034">MPVFRAGGTLGLNGASWVATEVGVNYAATLAVLVILSFFFPLVVRIANEYGVPETVITIAVLAALTFLVSSGIIRWRVGRHRTDLERLDTARAQVLMDPEDPRAYYVDGEHLAQMLLKLDRRREAAQIVDRYACLGGARESEIVALREALTRTEWYRRRNS</sequence>
<dbReference type="AlphaFoldDB" id="E8U509"/>
<dbReference type="STRING" id="709986.Deima_0488"/>
<proteinExistence type="predicted"/>
<reference evidence="3" key="2">
    <citation type="submission" date="2011-01" db="EMBL/GenBank/DDBJ databases">
        <title>The complete genome of Deinococcus maricopensis DSM 21211.</title>
        <authorList>
            <consortium name="US DOE Joint Genome Institute (JGI-PGF)"/>
            <person name="Lucas S."/>
            <person name="Copeland A."/>
            <person name="Lapidus A."/>
            <person name="Goodwin L."/>
            <person name="Pitluck S."/>
            <person name="Kyrpides N."/>
            <person name="Mavromatis K."/>
            <person name="Pagani I."/>
            <person name="Ivanova N."/>
            <person name="Ovchinnikova G."/>
            <person name="Zeytun A."/>
            <person name="Detter J.C."/>
            <person name="Han C."/>
            <person name="Land M."/>
            <person name="Hauser L."/>
            <person name="Markowitz V."/>
            <person name="Cheng J.-F."/>
            <person name="Hugenholtz P."/>
            <person name="Woyke T."/>
            <person name="Wu D."/>
            <person name="Pukall R."/>
            <person name="Gehrich-Schroeter G."/>
            <person name="Brambilla E."/>
            <person name="Klenk H.-P."/>
            <person name="Eisen J.A."/>
        </authorList>
    </citation>
    <scope>NUCLEOTIDE SEQUENCE [LARGE SCALE GENOMIC DNA]</scope>
    <source>
        <strain evidence="3">DSM 21211 / LMG 22137 / NRRL B-23946 / LB-34</strain>
    </source>
</reference>
<dbReference type="eggNOG" id="ENOG502ZX84">
    <property type="taxonomic scope" value="Bacteria"/>
</dbReference>
<reference evidence="2 3" key="1">
    <citation type="journal article" date="2011" name="Stand. Genomic Sci.">
        <title>Complete genome sequence of Deinococcus maricopensis type strain (LB-34).</title>
        <authorList>
            <person name="Pukall R."/>
            <person name="Zeytun A."/>
            <person name="Lucas S."/>
            <person name="Lapidus A."/>
            <person name="Hammon N."/>
            <person name="Deshpande S."/>
            <person name="Nolan M."/>
            <person name="Cheng J.F."/>
            <person name="Pitluck S."/>
            <person name="Liolios K."/>
            <person name="Pagani I."/>
            <person name="Mikhailova N."/>
            <person name="Ivanova N."/>
            <person name="Mavromatis K."/>
            <person name="Pati A."/>
            <person name="Tapia R."/>
            <person name="Han C."/>
            <person name="Goodwin L."/>
            <person name="Chen A."/>
            <person name="Palaniappan K."/>
            <person name="Land M."/>
            <person name="Hauser L."/>
            <person name="Chang Y.J."/>
            <person name="Jeffries C.D."/>
            <person name="Brambilla E.M."/>
            <person name="Rohde M."/>
            <person name="Goker M."/>
            <person name="Detter J.C."/>
            <person name="Woyke T."/>
            <person name="Bristow J."/>
            <person name="Eisen J.A."/>
            <person name="Markowitz V."/>
            <person name="Hugenholtz P."/>
            <person name="Kyrpides N.C."/>
            <person name="Klenk H.P."/>
        </authorList>
    </citation>
    <scope>NUCLEOTIDE SEQUENCE [LARGE SCALE GENOMIC DNA]</scope>
    <source>
        <strain evidence="3">DSM 21211 / LMG 22137 / NRRL B-23946 / LB-34</strain>
    </source>
</reference>
<dbReference type="Proteomes" id="UP000008635">
    <property type="component" value="Chromosome"/>
</dbReference>
<dbReference type="HOGENOM" id="CLU_123785_0_0_0"/>
<feature type="transmembrane region" description="Helical" evidence="1">
    <location>
        <begin position="24"/>
        <end position="44"/>
    </location>
</feature>
<keyword evidence="3" id="KW-1185">Reference proteome</keyword>
<accession>E8U509</accession>